<dbReference type="EMBL" id="UAUI01000001">
    <property type="protein sequence ID" value="SPZ34548.1"/>
    <property type="molecule type" value="Genomic_DNA"/>
</dbReference>
<gene>
    <name evidence="1" type="ORF">NCTC13229_00255</name>
</gene>
<organism evidence="1 2">
    <name type="scientific">Rhodococcus wratislaviensis</name>
    <name type="common">Tsukamurella wratislaviensis</name>
    <dbReference type="NCBI Taxonomy" id="44752"/>
    <lineage>
        <taxon>Bacteria</taxon>
        <taxon>Bacillati</taxon>
        <taxon>Actinomycetota</taxon>
        <taxon>Actinomycetes</taxon>
        <taxon>Mycobacteriales</taxon>
        <taxon>Nocardiaceae</taxon>
        <taxon>Rhodococcus</taxon>
    </lineage>
</organism>
<dbReference type="AlphaFoldDB" id="A0AB38F590"/>
<evidence type="ECO:0000313" key="2">
    <source>
        <dbReference type="Proteomes" id="UP000251211"/>
    </source>
</evidence>
<name>A0AB38F590_RHOWR</name>
<sequence length="69" mass="7260">MSSMVRLSKYSETRTARVIAHVSAAEAIGPGGRETVLVILSESASHQCHIQGMSGSSEWEITPSSGSRG</sequence>
<evidence type="ECO:0000313" key="1">
    <source>
        <dbReference type="EMBL" id="SPZ34548.1"/>
    </source>
</evidence>
<comment type="caution">
    <text evidence="1">The sequence shown here is derived from an EMBL/GenBank/DDBJ whole genome shotgun (WGS) entry which is preliminary data.</text>
</comment>
<accession>A0AB38F590</accession>
<protein>
    <submittedName>
        <fullName evidence="1">Uncharacterized protein</fullName>
    </submittedName>
</protein>
<dbReference type="Proteomes" id="UP000251211">
    <property type="component" value="Unassembled WGS sequence"/>
</dbReference>
<reference evidence="1 2" key="1">
    <citation type="submission" date="2018-06" db="EMBL/GenBank/DDBJ databases">
        <authorList>
            <consortium name="Pathogen Informatics"/>
            <person name="Doyle S."/>
        </authorList>
    </citation>
    <scope>NUCLEOTIDE SEQUENCE [LARGE SCALE GENOMIC DNA]</scope>
    <source>
        <strain evidence="1 2">NCTC13229</strain>
    </source>
</reference>
<proteinExistence type="predicted"/>